<dbReference type="PANTHER" id="PTHR46637:SF1">
    <property type="entry name" value="BLL5188 PROTEIN"/>
    <property type="match status" value="1"/>
</dbReference>
<gene>
    <name evidence="3" type="ORF">Strvi_9114</name>
</gene>
<sequence length="341" mass="37795">MGQGTWGWIVPDGLWELARPLIPEDRARPQGGGTQNTPDETLFAAIIYVLVSGCSWRALPPCFGVSKSTVHRRFMIWSRVGVWGRLHEAVLHRLDDAGLIDVSRVVLDSAHVRAPQTQPPIRAPPPQLPGLSRTRRRALLLQTTRSTHHIGRRLSHARKSVPQLLRAFLLLRHQPLCIRGNVRRIRLAINTRQTPPAPAGSKGTWAAPTGAELRFPAALPENALNTLSGNFSEAGALPMSGTSRSHQNGAEAGNTTPEPQRHKTKQIAHTPPSPGPLPERKHSDDERSDRKLTSTQARIDAGETIPTPGSTAGNEDRDIHEEEWRTHDRRGPYGQRRRRKN</sequence>
<feature type="domain" description="Insertion element IS402-like" evidence="2">
    <location>
        <begin position="11"/>
        <end position="87"/>
    </location>
</feature>
<keyword evidence="4" id="KW-1185">Reference proteome</keyword>
<evidence type="ECO:0000256" key="1">
    <source>
        <dbReference type="SAM" id="MobiDB-lite"/>
    </source>
</evidence>
<dbReference type="Proteomes" id="UP000008703">
    <property type="component" value="Chromosome"/>
</dbReference>
<dbReference type="AlphaFoldDB" id="G2PB06"/>
<dbReference type="HOGENOM" id="CLU_813597_0_0_11"/>
<feature type="compositionally biased region" description="Basic and acidic residues" evidence="1">
    <location>
        <begin position="314"/>
        <end position="331"/>
    </location>
</feature>
<dbReference type="PANTHER" id="PTHR46637">
    <property type="entry name" value="TIS1421-TRANSPOSASE PROTEIN A"/>
    <property type="match status" value="1"/>
</dbReference>
<dbReference type="Pfam" id="PF13340">
    <property type="entry name" value="DUF4096"/>
    <property type="match status" value="1"/>
</dbReference>
<dbReference type="EMBL" id="CP002994">
    <property type="protein sequence ID" value="AEM88405.1"/>
    <property type="molecule type" value="Genomic_DNA"/>
</dbReference>
<dbReference type="InterPro" id="IPR025161">
    <property type="entry name" value="IS402-like_dom"/>
</dbReference>
<feature type="compositionally biased region" description="Polar residues" evidence="1">
    <location>
        <begin position="240"/>
        <end position="258"/>
    </location>
</feature>
<feature type="compositionally biased region" description="Basic and acidic residues" evidence="1">
    <location>
        <begin position="278"/>
        <end position="292"/>
    </location>
</feature>
<feature type="region of interest" description="Disordered" evidence="1">
    <location>
        <begin position="234"/>
        <end position="341"/>
    </location>
</feature>
<name>G2PB06_STRV4</name>
<evidence type="ECO:0000259" key="2">
    <source>
        <dbReference type="Pfam" id="PF13340"/>
    </source>
</evidence>
<evidence type="ECO:0000313" key="3">
    <source>
        <dbReference type="EMBL" id="AEM88405.1"/>
    </source>
</evidence>
<accession>G2PB06</accession>
<dbReference type="InterPro" id="IPR052909">
    <property type="entry name" value="Transposase_6_like"/>
</dbReference>
<organism evidence="3 4">
    <name type="scientific">Streptomyces violaceusniger (strain Tu 4113)</name>
    <dbReference type="NCBI Taxonomy" id="653045"/>
    <lineage>
        <taxon>Bacteria</taxon>
        <taxon>Bacillati</taxon>
        <taxon>Actinomycetota</taxon>
        <taxon>Actinomycetes</taxon>
        <taxon>Kitasatosporales</taxon>
        <taxon>Streptomycetaceae</taxon>
        <taxon>Streptomyces</taxon>
        <taxon>Streptomyces violaceusniger group</taxon>
    </lineage>
</organism>
<reference evidence="3" key="1">
    <citation type="submission" date="2011-08" db="EMBL/GenBank/DDBJ databases">
        <title>Complete sequence of chromosome of Streptomyces violaceusniger Tu 4113.</title>
        <authorList>
            <consortium name="US DOE Joint Genome Institute"/>
            <person name="Lucas S."/>
            <person name="Han J."/>
            <person name="Lapidus A."/>
            <person name="Cheng J.-F."/>
            <person name="Goodwin L."/>
            <person name="Pitluck S."/>
            <person name="Peters L."/>
            <person name="Ivanova N."/>
            <person name="Daligault H."/>
            <person name="Detter J.C."/>
            <person name="Han C."/>
            <person name="Tapia R."/>
            <person name="Land M."/>
            <person name="Hauser L."/>
            <person name="Kyrpides N."/>
            <person name="Ivanova N."/>
            <person name="Pagani I."/>
            <person name="Hagen A."/>
            <person name="Katz L."/>
            <person name="Fiedler H.-P."/>
            <person name="Keasling J."/>
            <person name="Fortman J."/>
            <person name="Woyke T."/>
        </authorList>
    </citation>
    <scope>NUCLEOTIDE SEQUENCE [LARGE SCALE GENOMIC DNA]</scope>
    <source>
        <strain evidence="3">Tu 4113</strain>
    </source>
</reference>
<dbReference type="eggNOG" id="COG3293">
    <property type="taxonomic scope" value="Bacteria"/>
</dbReference>
<dbReference type="KEGG" id="svl:Strvi_9114"/>
<proteinExistence type="predicted"/>
<evidence type="ECO:0000313" key="4">
    <source>
        <dbReference type="Proteomes" id="UP000008703"/>
    </source>
</evidence>
<protein>
    <recommendedName>
        <fullName evidence="2">Insertion element IS402-like domain-containing protein</fullName>
    </recommendedName>
</protein>